<dbReference type="STRING" id="696127.midi_00895"/>
<dbReference type="EMBL" id="CP002130">
    <property type="protein sequence ID" value="AEI89179.1"/>
    <property type="molecule type" value="Genomic_DNA"/>
</dbReference>
<evidence type="ECO:0000313" key="5">
    <source>
        <dbReference type="EMBL" id="AEI89179.1"/>
    </source>
</evidence>
<evidence type="ECO:0000256" key="1">
    <source>
        <dbReference type="ARBA" id="ARBA00006135"/>
    </source>
</evidence>
<comment type="similarity">
    <text evidence="1">Belongs to the TrbG/VirB9 family.</text>
</comment>
<dbReference type="InterPro" id="IPR014148">
    <property type="entry name" value="VirB9"/>
</dbReference>
<gene>
    <name evidence="5" type="ordered locus">midi_00895</name>
</gene>
<dbReference type="InterPro" id="IPR010258">
    <property type="entry name" value="Conjugal_tfr_TrbG/VirB9/CagX"/>
</dbReference>
<protein>
    <submittedName>
        <fullName evidence="5">Putative type IV secretion system protein</fullName>
    </submittedName>
</protein>
<evidence type="ECO:0000313" key="6">
    <source>
        <dbReference type="Proteomes" id="UP000006639"/>
    </source>
</evidence>
<proteinExistence type="inferred from homology"/>
<name>F7XWY0_MIDMI</name>
<dbReference type="Gene3D" id="2.60.40.2500">
    <property type="match status" value="1"/>
</dbReference>
<dbReference type="Proteomes" id="UP000006639">
    <property type="component" value="Chromosome"/>
</dbReference>
<accession>F7XWY0</accession>
<feature type="chain" id="PRO_5003366187" evidence="4">
    <location>
        <begin position="20"/>
        <end position="259"/>
    </location>
</feature>
<dbReference type="NCBIfam" id="TIGR02781">
    <property type="entry name" value="VirB9"/>
    <property type="match status" value="1"/>
</dbReference>
<keyword evidence="3" id="KW-0843">Virulence</keyword>
<dbReference type="CDD" id="cd06911">
    <property type="entry name" value="VirB9_CagX_TrbG"/>
    <property type="match status" value="1"/>
</dbReference>
<evidence type="ECO:0000256" key="2">
    <source>
        <dbReference type="ARBA" id="ARBA00022729"/>
    </source>
</evidence>
<evidence type="ECO:0000256" key="3">
    <source>
        <dbReference type="ARBA" id="ARBA00023026"/>
    </source>
</evidence>
<reference evidence="5 6" key="1">
    <citation type="journal article" date="2011" name="Mol. Biol. Evol.">
        <title>Phylogenomic evidence for the presence of a flagellum and cbb3 oxidase in the free-living mitochondrial ancestor.</title>
        <authorList>
            <person name="Sassera D."/>
            <person name="Lo N."/>
            <person name="Epis S."/>
            <person name="D'Auria G."/>
            <person name="Montagna M."/>
            <person name="Comandatore F."/>
            <person name="Horner D."/>
            <person name="Pereto J."/>
            <person name="Luciano A.M."/>
            <person name="Franciosi F."/>
            <person name="Ferri E."/>
            <person name="Crotti E."/>
            <person name="Bazzocchi C."/>
            <person name="Daffonchio D."/>
            <person name="Sacchi L."/>
            <person name="Moya A."/>
            <person name="Latorre A."/>
            <person name="Bandi C."/>
        </authorList>
    </citation>
    <scope>NUCLEOTIDE SEQUENCE [LARGE SCALE GENOMIC DNA]</scope>
    <source>
        <strain evidence="5 6">IricVA</strain>
    </source>
</reference>
<keyword evidence="2 4" id="KW-0732">Signal</keyword>
<sequence length="259" mass="29540">MLRLMIFLAFFLQVVPSKATTVPRGIGNENRIKIINYKPNTVFRFVGHYTYQSIIEFGLDEEINTISMGTPTPWQIVPAGNRIFLKPIEDDATTNMTVITNKRMYFFEMHAEDAADIGDDNLSFVVKFVYPDDGIYSSFAVNSSNSGASQAIRTLSSYHGPDLTHPELYNFNYKISGKKSDIEPLQIFDDGEFTYFKFRDINAEIPAIFLVDSDNREGIINYRIAGKYVVVERVAAKFTLRHGKSTICVFNESYNSIYY</sequence>
<organism evidence="5 6">
    <name type="scientific">Midichloria mitochondrii (strain IricVA)</name>
    <dbReference type="NCBI Taxonomy" id="696127"/>
    <lineage>
        <taxon>Bacteria</taxon>
        <taxon>Pseudomonadati</taxon>
        <taxon>Pseudomonadota</taxon>
        <taxon>Alphaproteobacteria</taxon>
        <taxon>Rickettsiales</taxon>
        <taxon>Candidatus Midichloriaceae</taxon>
        <taxon>Candidatus Midichloria</taxon>
    </lineage>
</organism>
<dbReference type="OrthoDB" id="9815808at2"/>
<evidence type="ECO:0000256" key="4">
    <source>
        <dbReference type="SAM" id="SignalP"/>
    </source>
</evidence>
<dbReference type="InterPro" id="IPR033645">
    <property type="entry name" value="VirB9/CagX/TrbG_C"/>
</dbReference>
<dbReference type="AlphaFoldDB" id="F7XWY0"/>
<feature type="signal peptide" evidence="4">
    <location>
        <begin position="1"/>
        <end position="19"/>
    </location>
</feature>
<dbReference type="InterPro" id="IPR038161">
    <property type="entry name" value="VirB9/CagX/TrbG_C_sf"/>
</dbReference>
<dbReference type="HOGENOM" id="CLU_058585_3_0_5"/>
<dbReference type="RefSeq" id="WP_013951379.1">
    <property type="nucleotide sequence ID" value="NC_015722.1"/>
</dbReference>
<keyword evidence="6" id="KW-1185">Reference proteome</keyword>
<dbReference type="KEGG" id="mmn:midi_00895"/>
<dbReference type="Pfam" id="PF03524">
    <property type="entry name" value="CagX"/>
    <property type="match status" value="1"/>
</dbReference>